<dbReference type="PANTHER" id="PTHR10970:SF2">
    <property type="entry name" value="CLUSTERIN-LIKE PROTEIN 1"/>
    <property type="match status" value="1"/>
</dbReference>
<evidence type="ECO:0000256" key="9">
    <source>
        <dbReference type="SAM" id="Coils"/>
    </source>
</evidence>
<organism evidence="12 13">
    <name type="scientific">Saimiri boliviensis boliviensis</name>
    <name type="common">Bolivian squirrel monkey</name>
    <dbReference type="NCBI Taxonomy" id="39432"/>
    <lineage>
        <taxon>Eukaryota</taxon>
        <taxon>Metazoa</taxon>
        <taxon>Chordata</taxon>
        <taxon>Craniata</taxon>
        <taxon>Vertebrata</taxon>
        <taxon>Euteleostomi</taxon>
        <taxon>Mammalia</taxon>
        <taxon>Eutheria</taxon>
        <taxon>Euarchontoglires</taxon>
        <taxon>Primates</taxon>
        <taxon>Haplorrhini</taxon>
        <taxon>Platyrrhini</taxon>
        <taxon>Cebidae</taxon>
        <taxon>Saimiriinae</taxon>
        <taxon>Saimiri</taxon>
    </lineage>
</organism>
<dbReference type="SMART" id="SM00035">
    <property type="entry name" value="CLa"/>
    <property type="match status" value="1"/>
</dbReference>
<evidence type="ECO:0000256" key="3">
    <source>
        <dbReference type="ARBA" id="ARBA00022525"/>
    </source>
</evidence>
<sequence length="491" mass="56546">MNFMEASLGTEAFDAGLFFLCSNSGIMKPPLLVFTVYLLWLKDCHCAPTWKDKAAISENLKSFSEVGEIEADEEVKKALIGIKQMKIMMERKEREHTNLMSTLKKCREEKQEALKLLNEVQEHLEEEEKLCQVSLADSWDECKSCLENNCMRIYTACQTSWSSVKNKIERFFRKIYQFLFSFHEDNEKDLPISEKLIEEDAQLMQMEDVFSQLTVNVNSLFNRSFNVFKQMQQEFDQTFQSHFISDTELTEPYFFPAFSKETMTKADLEQPWDIPNFFQLFCNFSLSIYESVSETITETLKAIDLPKQDKAPDNGSLISKMVPGQDTGLCGELGQNLSGCFRFHEKCQKCQAHLSEDCPHILALHTELDEAIRLVNISNQQYSQILQLTQKHLEDTACLVEKMRGQFGWVSELADQTPETEIIFNSLQVVPRIHEGSISKQDEAMMTDVSILPSSNFTLKIPLEESAESSTFIGYVVAKALQHFKEHLKTW</sequence>
<dbReference type="InterPro" id="IPR016014">
    <property type="entry name" value="Clusterin_N"/>
</dbReference>
<feature type="domain" description="Clusterin C-terminal" evidence="11">
    <location>
        <begin position="264"/>
        <end position="485"/>
    </location>
</feature>
<comment type="subcellular location">
    <subcellularLocation>
        <location evidence="1">Secreted</location>
    </subcellularLocation>
</comment>
<evidence type="ECO:0000256" key="6">
    <source>
        <dbReference type="ARBA" id="ARBA00023157"/>
    </source>
</evidence>
<comment type="similarity">
    <text evidence="2 8">Belongs to the clusterin family.</text>
</comment>
<reference evidence="12" key="1">
    <citation type="submission" date="2025-08" db="UniProtKB">
        <authorList>
            <consortium name="Ensembl"/>
        </authorList>
    </citation>
    <scope>IDENTIFICATION</scope>
</reference>
<protein>
    <recommendedName>
        <fullName evidence="8">Clusterin</fullName>
    </recommendedName>
</protein>
<dbReference type="GO" id="GO:0051787">
    <property type="term" value="F:misfolded protein binding"/>
    <property type="evidence" value="ECO:0007669"/>
    <property type="project" value="TreeGrafter"/>
</dbReference>
<dbReference type="GeneTree" id="ENSGT00530000063668"/>
<evidence type="ECO:0000256" key="1">
    <source>
        <dbReference type="ARBA" id="ARBA00004613"/>
    </source>
</evidence>
<keyword evidence="4" id="KW-0732">Signal</keyword>
<dbReference type="PANTHER" id="PTHR10970">
    <property type="entry name" value="CLUSTERIN"/>
    <property type="match status" value="1"/>
</dbReference>
<dbReference type="Pfam" id="PF01093">
    <property type="entry name" value="Clusterin"/>
    <property type="match status" value="1"/>
</dbReference>
<gene>
    <name evidence="12" type="primary">CLUL1</name>
</gene>
<evidence type="ECO:0000313" key="12">
    <source>
        <dbReference type="Ensembl" id="ENSSBOP00000038326.1"/>
    </source>
</evidence>
<keyword evidence="3" id="KW-0964">Secreted</keyword>
<dbReference type="GO" id="GO:0005615">
    <property type="term" value="C:extracellular space"/>
    <property type="evidence" value="ECO:0007669"/>
    <property type="project" value="TreeGrafter"/>
</dbReference>
<evidence type="ECO:0000259" key="10">
    <source>
        <dbReference type="SMART" id="SM00030"/>
    </source>
</evidence>
<dbReference type="SMART" id="SM00030">
    <property type="entry name" value="CLb"/>
    <property type="match status" value="1"/>
</dbReference>
<name>A0A2K6V2D3_SAIBB</name>
<evidence type="ECO:0000256" key="2">
    <source>
        <dbReference type="ARBA" id="ARBA00010069"/>
    </source>
</evidence>
<dbReference type="Proteomes" id="UP000233220">
    <property type="component" value="Unplaced"/>
</dbReference>
<feature type="coiled-coil region" evidence="9">
    <location>
        <begin position="82"/>
        <end position="130"/>
    </location>
</feature>
<evidence type="ECO:0000256" key="8">
    <source>
        <dbReference type="RuleBase" id="RU000629"/>
    </source>
</evidence>
<keyword evidence="6" id="KW-1015">Disulfide bond</keyword>
<evidence type="ECO:0000259" key="11">
    <source>
        <dbReference type="SMART" id="SM00035"/>
    </source>
</evidence>
<keyword evidence="5 9" id="KW-0175">Coiled coil</keyword>
<keyword evidence="7" id="KW-0325">Glycoprotein</keyword>
<dbReference type="AlphaFoldDB" id="A0A2K6V2D3"/>
<accession>A0A2K6V2D3</accession>
<dbReference type="GO" id="GO:0005634">
    <property type="term" value="C:nucleus"/>
    <property type="evidence" value="ECO:0007669"/>
    <property type="project" value="TreeGrafter"/>
</dbReference>
<dbReference type="Ensembl" id="ENSSBOT00000055276.1">
    <property type="protein sequence ID" value="ENSSBOP00000038326.1"/>
    <property type="gene ID" value="ENSSBOG00000035239.1"/>
</dbReference>
<proteinExistence type="inferred from homology"/>
<keyword evidence="13" id="KW-1185">Reference proteome</keyword>
<dbReference type="InterPro" id="IPR000753">
    <property type="entry name" value="Clusterin-like"/>
</dbReference>
<feature type="domain" description="Clusterin N-terminal" evidence="10">
    <location>
        <begin position="52"/>
        <end position="263"/>
    </location>
</feature>
<evidence type="ECO:0000256" key="4">
    <source>
        <dbReference type="ARBA" id="ARBA00022729"/>
    </source>
</evidence>
<evidence type="ECO:0000313" key="13">
    <source>
        <dbReference type="Proteomes" id="UP000233220"/>
    </source>
</evidence>
<dbReference type="STRING" id="39432.ENSSBOP00000038326"/>
<evidence type="ECO:0000256" key="5">
    <source>
        <dbReference type="ARBA" id="ARBA00023054"/>
    </source>
</evidence>
<evidence type="ECO:0000256" key="7">
    <source>
        <dbReference type="ARBA" id="ARBA00023180"/>
    </source>
</evidence>
<dbReference type="InterPro" id="IPR016015">
    <property type="entry name" value="Clusterin_C"/>
</dbReference>
<reference evidence="12" key="2">
    <citation type="submission" date="2025-09" db="UniProtKB">
        <authorList>
            <consortium name="Ensembl"/>
        </authorList>
    </citation>
    <scope>IDENTIFICATION</scope>
</reference>